<proteinExistence type="predicted"/>
<evidence type="ECO:0000313" key="2">
    <source>
        <dbReference type="Proteomes" id="UP000605970"/>
    </source>
</evidence>
<comment type="caution">
    <text evidence="1">The sequence shown here is derived from an EMBL/GenBank/DDBJ whole genome shotgun (WGS) entry which is preliminary data.</text>
</comment>
<reference evidence="1" key="1">
    <citation type="journal article" date="2020" name="Ecol. Evol.">
        <title>Genome structure and content of the rice root-knot nematode (Meloidogyne graminicola).</title>
        <authorList>
            <person name="Phan N.T."/>
            <person name="Danchin E.G.J."/>
            <person name="Klopp C."/>
            <person name="Perfus-Barbeoch L."/>
            <person name="Kozlowski D.K."/>
            <person name="Koutsovoulos G.D."/>
            <person name="Lopez-Roques C."/>
            <person name="Bouchez O."/>
            <person name="Zahm M."/>
            <person name="Besnard G."/>
            <person name="Bellafiore S."/>
        </authorList>
    </citation>
    <scope>NUCLEOTIDE SEQUENCE</scope>
    <source>
        <strain evidence="1">VN-18</strain>
    </source>
</reference>
<accession>A0A8S9ZB29</accession>
<keyword evidence="2" id="KW-1185">Reference proteome</keyword>
<gene>
    <name evidence="1" type="ORF">Mgra_00009835</name>
</gene>
<evidence type="ECO:0000313" key="1">
    <source>
        <dbReference type="EMBL" id="KAF7625986.1"/>
    </source>
</evidence>
<dbReference type="Proteomes" id="UP000605970">
    <property type="component" value="Unassembled WGS sequence"/>
</dbReference>
<dbReference type="EMBL" id="JABEBT010000188">
    <property type="protein sequence ID" value="KAF7625986.1"/>
    <property type="molecule type" value="Genomic_DNA"/>
</dbReference>
<protein>
    <submittedName>
        <fullName evidence="1">Uncharacterized protein</fullName>
    </submittedName>
</protein>
<name>A0A8S9ZB29_9BILA</name>
<feature type="non-terminal residue" evidence="1">
    <location>
        <position position="1"/>
    </location>
</feature>
<sequence>MPKESQIYYSKCRINKDCGYIEKYDYYPKQWLPLKIIYMGRFKWMIFLLEKVDPQ</sequence>
<organism evidence="1 2">
    <name type="scientific">Meloidogyne graminicola</name>
    <dbReference type="NCBI Taxonomy" id="189291"/>
    <lineage>
        <taxon>Eukaryota</taxon>
        <taxon>Metazoa</taxon>
        <taxon>Ecdysozoa</taxon>
        <taxon>Nematoda</taxon>
        <taxon>Chromadorea</taxon>
        <taxon>Rhabditida</taxon>
        <taxon>Tylenchina</taxon>
        <taxon>Tylenchomorpha</taxon>
        <taxon>Tylenchoidea</taxon>
        <taxon>Meloidogynidae</taxon>
        <taxon>Meloidogyninae</taxon>
        <taxon>Meloidogyne</taxon>
    </lineage>
</organism>
<dbReference type="AlphaFoldDB" id="A0A8S9ZB29"/>